<dbReference type="EMBL" id="MU118158">
    <property type="protein sequence ID" value="KAF9644131.1"/>
    <property type="molecule type" value="Genomic_DNA"/>
</dbReference>
<keyword evidence="2" id="KW-1185">Reference proteome</keyword>
<proteinExistence type="predicted"/>
<evidence type="ECO:0000313" key="1">
    <source>
        <dbReference type="EMBL" id="KAF9644131.1"/>
    </source>
</evidence>
<reference evidence="1" key="2">
    <citation type="journal article" date="2020" name="Nat. Commun.">
        <title>Large-scale genome sequencing of mycorrhizal fungi provides insights into the early evolution of symbiotic traits.</title>
        <authorList>
            <person name="Miyauchi S."/>
            <person name="Kiss E."/>
            <person name="Kuo A."/>
            <person name="Drula E."/>
            <person name="Kohler A."/>
            <person name="Sanchez-Garcia M."/>
            <person name="Morin E."/>
            <person name="Andreopoulos B."/>
            <person name="Barry K.W."/>
            <person name="Bonito G."/>
            <person name="Buee M."/>
            <person name="Carver A."/>
            <person name="Chen C."/>
            <person name="Cichocki N."/>
            <person name="Clum A."/>
            <person name="Culley D."/>
            <person name="Crous P.W."/>
            <person name="Fauchery L."/>
            <person name="Girlanda M."/>
            <person name="Hayes R.D."/>
            <person name="Keri Z."/>
            <person name="LaButti K."/>
            <person name="Lipzen A."/>
            <person name="Lombard V."/>
            <person name="Magnuson J."/>
            <person name="Maillard F."/>
            <person name="Murat C."/>
            <person name="Nolan M."/>
            <person name="Ohm R.A."/>
            <person name="Pangilinan J."/>
            <person name="Pereira M.F."/>
            <person name="Perotto S."/>
            <person name="Peter M."/>
            <person name="Pfister S."/>
            <person name="Riley R."/>
            <person name="Sitrit Y."/>
            <person name="Stielow J.B."/>
            <person name="Szollosi G."/>
            <person name="Zifcakova L."/>
            <person name="Stursova M."/>
            <person name="Spatafora J.W."/>
            <person name="Tedersoo L."/>
            <person name="Vaario L.M."/>
            <person name="Yamada A."/>
            <person name="Yan M."/>
            <person name="Wang P."/>
            <person name="Xu J."/>
            <person name="Bruns T."/>
            <person name="Baldrian P."/>
            <person name="Vilgalys R."/>
            <person name="Dunand C."/>
            <person name="Henrissat B."/>
            <person name="Grigoriev I.V."/>
            <person name="Hibbett D."/>
            <person name="Nagy L.G."/>
            <person name="Martin F.M."/>
        </authorList>
    </citation>
    <scope>NUCLEOTIDE SEQUENCE</scope>
    <source>
        <strain evidence="1">P2</strain>
    </source>
</reference>
<gene>
    <name evidence="1" type="ORF">BDM02DRAFT_3190878</name>
</gene>
<evidence type="ECO:0000313" key="2">
    <source>
        <dbReference type="Proteomes" id="UP000886501"/>
    </source>
</evidence>
<protein>
    <submittedName>
        <fullName evidence="1">Uncharacterized protein</fullName>
    </submittedName>
</protein>
<name>A0ACB6Z4P4_THEGA</name>
<dbReference type="Proteomes" id="UP000886501">
    <property type="component" value="Unassembled WGS sequence"/>
</dbReference>
<accession>A0ACB6Z4P4</accession>
<comment type="caution">
    <text evidence="1">The sequence shown here is derived from an EMBL/GenBank/DDBJ whole genome shotgun (WGS) entry which is preliminary data.</text>
</comment>
<reference evidence="1" key="1">
    <citation type="submission" date="2019-10" db="EMBL/GenBank/DDBJ databases">
        <authorList>
            <consortium name="DOE Joint Genome Institute"/>
            <person name="Kuo A."/>
            <person name="Miyauchi S."/>
            <person name="Kiss E."/>
            <person name="Drula E."/>
            <person name="Kohler A."/>
            <person name="Sanchez-Garcia M."/>
            <person name="Andreopoulos B."/>
            <person name="Barry K.W."/>
            <person name="Bonito G."/>
            <person name="Buee M."/>
            <person name="Carver A."/>
            <person name="Chen C."/>
            <person name="Cichocki N."/>
            <person name="Clum A."/>
            <person name="Culley D."/>
            <person name="Crous P.W."/>
            <person name="Fauchery L."/>
            <person name="Girlanda M."/>
            <person name="Hayes R."/>
            <person name="Keri Z."/>
            <person name="Labutti K."/>
            <person name="Lipzen A."/>
            <person name="Lombard V."/>
            <person name="Magnuson J."/>
            <person name="Maillard F."/>
            <person name="Morin E."/>
            <person name="Murat C."/>
            <person name="Nolan M."/>
            <person name="Ohm R."/>
            <person name="Pangilinan J."/>
            <person name="Pereira M."/>
            <person name="Perotto S."/>
            <person name="Peter M."/>
            <person name="Riley R."/>
            <person name="Sitrit Y."/>
            <person name="Stielow B."/>
            <person name="Szollosi G."/>
            <person name="Zifcakova L."/>
            <person name="Stursova M."/>
            <person name="Spatafora J.W."/>
            <person name="Tedersoo L."/>
            <person name="Vaario L.-M."/>
            <person name="Yamada A."/>
            <person name="Yan M."/>
            <person name="Wang P."/>
            <person name="Xu J."/>
            <person name="Bruns T."/>
            <person name="Baldrian P."/>
            <person name="Vilgalys R."/>
            <person name="Henrissat B."/>
            <person name="Grigoriev I.V."/>
            <person name="Hibbett D."/>
            <person name="Nagy L.G."/>
            <person name="Martin F.M."/>
        </authorList>
    </citation>
    <scope>NUCLEOTIDE SEQUENCE</scope>
    <source>
        <strain evidence="1">P2</strain>
    </source>
</reference>
<organism evidence="1 2">
    <name type="scientific">Thelephora ganbajun</name>
    <name type="common">Ganba fungus</name>
    <dbReference type="NCBI Taxonomy" id="370292"/>
    <lineage>
        <taxon>Eukaryota</taxon>
        <taxon>Fungi</taxon>
        <taxon>Dikarya</taxon>
        <taxon>Basidiomycota</taxon>
        <taxon>Agaricomycotina</taxon>
        <taxon>Agaricomycetes</taxon>
        <taxon>Thelephorales</taxon>
        <taxon>Thelephoraceae</taxon>
        <taxon>Thelephora</taxon>
    </lineage>
</organism>
<sequence>MSDPSREITVVPRDPSLGQAVEVSSLIVKPVVHRSAWVGPYVDVPLSSIKSRKHRQRERLQHALEAKALHHPEVPSSSIVLDKSTSNKDSPSEGRALCNMSHLIGF</sequence>